<evidence type="ECO:0000313" key="3">
    <source>
        <dbReference type="Proteomes" id="UP000321393"/>
    </source>
</evidence>
<keyword evidence="1" id="KW-0812">Transmembrane</keyword>
<gene>
    <name evidence="2" type="ORF">E6C27_scaffold19G003260</name>
</gene>
<dbReference type="EMBL" id="SSTE01022979">
    <property type="protein sequence ID" value="KAA0026311.1"/>
    <property type="molecule type" value="Genomic_DNA"/>
</dbReference>
<dbReference type="PANTHER" id="PTHR46148:SF57">
    <property type="entry name" value="OS12G0499874 PROTEIN"/>
    <property type="match status" value="1"/>
</dbReference>
<accession>A0A5A7SQ35</accession>
<name>A0A5A7SQ35_CUCMM</name>
<keyword evidence="1" id="KW-1133">Transmembrane helix</keyword>
<organism evidence="2 3">
    <name type="scientific">Cucumis melo var. makuwa</name>
    <name type="common">Oriental melon</name>
    <dbReference type="NCBI Taxonomy" id="1194695"/>
    <lineage>
        <taxon>Eukaryota</taxon>
        <taxon>Viridiplantae</taxon>
        <taxon>Streptophyta</taxon>
        <taxon>Embryophyta</taxon>
        <taxon>Tracheophyta</taxon>
        <taxon>Spermatophyta</taxon>
        <taxon>Magnoliopsida</taxon>
        <taxon>eudicotyledons</taxon>
        <taxon>Gunneridae</taxon>
        <taxon>Pentapetalae</taxon>
        <taxon>rosids</taxon>
        <taxon>fabids</taxon>
        <taxon>Cucurbitales</taxon>
        <taxon>Cucurbitaceae</taxon>
        <taxon>Benincaseae</taxon>
        <taxon>Cucumis</taxon>
    </lineage>
</organism>
<dbReference type="OrthoDB" id="1000448at2759"/>
<dbReference type="Proteomes" id="UP000321393">
    <property type="component" value="Unassembled WGS sequence"/>
</dbReference>
<sequence>MLGPELVWSTNEAMSKIRTRMLTTHSRHKGYANVQGKNLKFDLGDMVFLKIEPMKGVMRFEKKEKLSPRFVESFEIFEWIGLIVHTQLFYVTHQFIHRRSSPIFLFTDVFSPPPSPSIMPTSKTRAIFCPCFTSPNYLHSVCILFDELEPSSHHSLYRLLVSVLSSLTIASPQPFEASSESVLPSFESVLPSQAASKPSPLPKSISLKLSRAVFSSSYLLLIYLFGLYPYGCPLGSPPFHRFMTV</sequence>
<dbReference type="AlphaFoldDB" id="A0A5A7SQ35"/>
<dbReference type="PANTHER" id="PTHR46148">
    <property type="entry name" value="CHROMO DOMAIN-CONTAINING PROTEIN"/>
    <property type="match status" value="1"/>
</dbReference>
<reference evidence="2 3" key="1">
    <citation type="submission" date="2019-08" db="EMBL/GenBank/DDBJ databases">
        <title>Draft genome sequences of two oriental melons (Cucumis melo L. var makuwa).</title>
        <authorList>
            <person name="Kwon S.-Y."/>
        </authorList>
    </citation>
    <scope>NUCLEOTIDE SEQUENCE [LARGE SCALE GENOMIC DNA]</scope>
    <source>
        <strain evidence="3">cv. SW 3</strain>
        <tissue evidence="2">Leaf</tissue>
    </source>
</reference>
<evidence type="ECO:0000313" key="2">
    <source>
        <dbReference type="EMBL" id="KAA0026311.1"/>
    </source>
</evidence>
<proteinExistence type="predicted"/>
<feature type="transmembrane region" description="Helical" evidence="1">
    <location>
        <begin position="212"/>
        <end position="231"/>
    </location>
</feature>
<protein>
    <submittedName>
        <fullName evidence="2">Pol protein</fullName>
    </submittedName>
</protein>
<evidence type="ECO:0000256" key="1">
    <source>
        <dbReference type="SAM" id="Phobius"/>
    </source>
</evidence>
<keyword evidence="1" id="KW-0472">Membrane</keyword>
<comment type="caution">
    <text evidence="2">The sequence shown here is derived from an EMBL/GenBank/DDBJ whole genome shotgun (WGS) entry which is preliminary data.</text>
</comment>